<evidence type="ECO:0000256" key="4">
    <source>
        <dbReference type="ARBA" id="ARBA00022989"/>
    </source>
</evidence>
<evidence type="ECO:0000256" key="2">
    <source>
        <dbReference type="ARBA" id="ARBA00022692"/>
    </source>
</evidence>
<organism evidence="9 10">
    <name type="scientific">Zizania palustris</name>
    <name type="common">Northern wild rice</name>
    <dbReference type="NCBI Taxonomy" id="103762"/>
    <lineage>
        <taxon>Eukaryota</taxon>
        <taxon>Viridiplantae</taxon>
        <taxon>Streptophyta</taxon>
        <taxon>Embryophyta</taxon>
        <taxon>Tracheophyta</taxon>
        <taxon>Spermatophyta</taxon>
        <taxon>Magnoliopsida</taxon>
        <taxon>Liliopsida</taxon>
        <taxon>Poales</taxon>
        <taxon>Poaceae</taxon>
        <taxon>BOP clade</taxon>
        <taxon>Oryzoideae</taxon>
        <taxon>Oryzeae</taxon>
        <taxon>Zizaniinae</taxon>
        <taxon>Zizania</taxon>
    </lineage>
</organism>
<evidence type="ECO:0000256" key="1">
    <source>
        <dbReference type="ARBA" id="ARBA00006921"/>
    </source>
</evidence>
<dbReference type="Pfam" id="PF04145">
    <property type="entry name" value="Ctr"/>
    <property type="match status" value="1"/>
</dbReference>
<gene>
    <name evidence="9" type="ORF">GUJ93_ZPchr0393g29137</name>
</gene>
<evidence type="ECO:0000256" key="5">
    <source>
        <dbReference type="ARBA" id="ARBA00023008"/>
    </source>
</evidence>
<evidence type="ECO:0000313" key="9">
    <source>
        <dbReference type="EMBL" id="KAG8044645.1"/>
    </source>
</evidence>
<reference evidence="9" key="2">
    <citation type="submission" date="2021-02" db="EMBL/GenBank/DDBJ databases">
        <authorList>
            <person name="Kimball J.A."/>
            <person name="Haas M.W."/>
            <person name="Macchietto M."/>
            <person name="Kono T."/>
            <person name="Duquette J."/>
            <person name="Shao M."/>
        </authorList>
    </citation>
    <scope>NUCLEOTIDE SEQUENCE</scope>
    <source>
        <tissue evidence="9">Fresh leaf tissue</tissue>
    </source>
</reference>
<evidence type="ECO:0000256" key="6">
    <source>
        <dbReference type="ARBA" id="ARBA00023065"/>
    </source>
</evidence>
<comment type="similarity">
    <text evidence="1 8">Belongs to the copper transporter (Ctr) (TC 1.A.56) family. SLC31A subfamily.</text>
</comment>
<dbReference type="Proteomes" id="UP000729402">
    <property type="component" value="Unassembled WGS sequence"/>
</dbReference>
<evidence type="ECO:0000256" key="7">
    <source>
        <dbReference type="ARBA" id="ARBA00023136"/>
    </source>
</evidence>
<accession>A0A8J5QW65</accession>
<name>A0A8J5QW65_ZIZPA</name>
<dbReference type="OrthoDB" id="73901at2759"/>
<dbReference type="PANTHER" id="PTHR12483:SF117">
    <property type="entry name" value="COPPER TRANSPORTER 3"/>
    <property type="match status" value="1"/>
</dbReference>
<dbReference type="GO" id="GO:0005375">
    <property type="term" value="F:copper ion transmembrane transporter activity"/>
    <property type="evidence" value="ECO:0007669"/>
    <property type="project" value="UniProtKB-UniRule"/>
</dbReference>
<comment type="subcellular location">
    <subcellularLocation>
        <location evidence="8">Membrane</location>
        <topology evidence="8">Multi-pass membrane protein</topology>
    </subcellularLocation>
</comment>
<keyword evidence="2 8" id="KW-0812">Transmembrane</keyword>
<dbReference type="GO" id="GO:0005886">
    <property type="term" value="C:plasma membrane"/>
    <property type="evidence" value="ECO:0007669"/>
    <property type="project" value="TreeGrafter"/>
</dbReference>
<feature type="transmembrane region" description="Helical" evidence="8">
    <location>
        <begin position="44"/>
        <end position="61"/>
    </location>
</feature>
<keyword evidence="4 8" id="KW-1133">Transmembrane helix</keyword>
<keyword evidence="3 8" id="KW-0187">Copper transport</keyword>
<evidence type="ECO:0000256" key="3">
    <source>
        <dbReference type="ARBA" id="ARBA00022796"/>
    </source>
</evidence>
<proteinExistence type="inferred from homology"/>
<dbReference type="AlphaFoldDB" id="A0A8J5QW65"/>
<keyword evidence="7 8" id="KW-0472">Membrane</keyword>
<keyword evidence="10" id="KW-1185">Reference proteome</keyword>
<keyword evidence="8" id="KW-0813">Transport</keyword>
<sequence length="152" mass="16136">MDMGSMAPPSGPAPAMKARYMHMTFFWGTKTEVLFTLWPGARGGGMYALALIFVFALGAILELRGGGRALDDWLVRRRARPAAAAAVRTAVHAVRVGVAYLIMLALMSFNGGVFLVAVAGHVVGFLAFRTGLCGGGPSPVEEDRKYDPVCCS</sequence>
<keyword evidence="5 8" id="KW-0186">Copper</keyword>
<keyword evidence="6 8" id="KW-0406">Ion transport</keyword>
<evidence type="ECO:0000313" key="10">
    <source>
        <dbReference type="Proteomes" id="UP000729402"/>
    </source>
</evidence>
<dbReference type="EMBL" id="JAAALK010000500">
    <property type="protein sequence ID" value="KAG8044645.1"/>
    <property type="molecule type" value="Genomic_DNA"/>
</dbReference>
<protein>
    <recommendedName>
        <fullName evidence="8">Copper transport protein</fullName>
    </recommendedName>
</protein>
<reference evidence="9" key="1">
    <citation type="journal article" date="2021" name="bioRxiv">
        <title>Whole Genome Assembly and Annotation of Northern Wild Rice, Zizania palustris L., Supports a Whole Genome Duplication in the Zizania Genus.</title>
        <authorList>
            <person name="Haas M."/>
            <person name="Kono T."/>
            <person name="Macchietto M."/>
            <person name="Millas R."/>
            <person name="McGilp L."/>
            <person name="Shao M."/>
            <person name="Duquette J."/>
            <person name="Hirsch C.N."/>
            <person name="Kimball J."/>
        </authorList>
    </citation>
    <scope>NUCLEOTIDE SEQUENCE</scope>
    <source>
        <tissue evidence="9">Fresh leaf tissue</tissue>
    </source>
</reference>
<dbReference type="PANTHER" id="PTHR12483">
    <property type="entry name" value="SOLUTE CARRIER FAMILY 31 COPPER TRANSPORTERS"/>
    <property type="match status" value="1"/>
</dbReference>
<comment type="caution">
    <text evidence="9">The sequence shown here is derived from an EMBL/GenBank/DDBJ whole genome shotgun (WGS) entry which is preliminary data.</text>
</comment>
<evidence type="ECO:0000256" key="8">
    <source>
        <dbReference type="RuleBase" id="RU367022"/>
    </source>
</evidence>
<dbReference type="InterPro" id="IPR007274">
    <property type="entry name" value="Cop_transporter"/>
</dbReference>